<dbReference type="Pfam" id="PF09339">
    <property type="entry name" value="HTH_IclR"/>
    <property type="match status" value="1"/>
</dbReference>
<comment type="caution">
    <text evidence="6">The sequence shown here is derived from an EMBL/GenBank/DDBJ whole genome shotgun (WGS) entry which is preliminary data.</text>
</comment>
<evidence type="ECO:0000256" key="3">
    <source>
        <dbReference type="ARBA" id="ARBA00023163"/>
    </source>
</evidence>
<dbReference type="PANTHER" id="PTHR30136:SF8">
    <property type="entry name" value="TRANSCRIPTIONAL REGULATORY PROTEIN"/>
    <property type="match status" value="1"/>
</dbReference>
<dbReference type="InterPro" id="IPR050707">
    <property type="entry name" value="HTH_MetabolicPath_Reg"/>
</dbReference>
<evidence type="ECO:0000313" key="6">
    <source>
        <dbReference type="EMBL" id="EQD35827.1"/>
    </source>
</evidence>
<dbReference type="InterPro" id="IPR036390">
    <property type="entry name" value="WH_DNA-bd_sf"/>
</dbReference>
<dbReference type="PROSITE" id="PS51077">
    <property type="entry name" value="HTH_ICLR"/>
    <property type="match status" value="1"/>
</dbReference>
<reference evidence="6" key="1">
    <citation type="submission" date="2013-08" db="EMBL/GenBank/DDBJ databases">
        <authorList>
            <person name="Mendez C."/>
            <person name="Richter M."/>
            <person name="Ferrer M."/>
            <person name="Sanchez J."/>
        </authorList>
    </citation>
    <scope>NUCLEOTIDE SEQUENCE</scope>
</reference>
<feature type="non-terminal residue" evidence="6">
    <location>
        <position position="131"/>
    </location>
</feature>
<evidence type="ECO:0000256" key="2">
    <source>
        <dbReference type="ARBA" id="ARBA00023125"/>
    </source>
</evidence>
<reference evidence="6" key="2">
    <citation type="journal article" date="2014" name="ISME J.">
        <title>Microbial stratification in low pH oxic and suboxic macroscopic growths along an acid mine drainage.</title>
        <authorList>
            <person name="Mendez-Garcia C."/>
            <person name="Mesa V."/>
            <person name="Sprenger R.R."/>
            <person name="Richter M."/>
            <person name="Diez M.S."/>
            <person name="Solano J."/>
            <person name="Bargiela R."/>
            <person name="Golyshina O.V."/>
            <person name="Manteca A."/>
            <person name="Ramos J.L."/>
            <person name="Gallego J.R."/>
            <person name="Llorente I."/>
            <person name="Martins Dos Santos V.A."/>
            <person name="Jensen O.N."/>
            <person name="Pelaez A.I."/>
            <person name="Sanchez J."/>
            <person name="Ferrer M."/>
        </authorList>
    </citation>
    <scope>NUCLEOTIDE SEQUENCE</scope>
</reference>
<gene>
    <name evidence="6" type="ORF">B1B_16741</name>
</gene>
<dbReference type="GO" id="GO:0045892">
    <property type="term" value="P:negative regulation of DNA-templated transcription"/>
    <property type="evidence" value="ECO:0007669"/>
    <property type="project" value="TreeGrafter"/>
</dbReference>
<evidence type="ECO:0000259" key="4">
    <source>
        <dbReference type="PROSITE" id="PS51077"/>
    </source>
</evidence>
<dbReference type="SUPFAM" id="SSF55781">
    <property type="entry name" value="GAF domain-like"/>
    <property type="match status" value="1"/>
</dbReference>
<dbReference type="CDD" id="cd00090">
    <property type="entry name" value="HTH_ARSR"/>
    <property type="match status" value="1"/>
</dbReference>
<dbReference type="InterPro" id="IPR014757">
    <property type="entry name" value="Tscrpt_reg_IclR_C"/>
</dbReference>
<feature type="domain" description="HTH iclR-type" evidence="4">
    <location>
        <begin position="1"/>
        <end position="51"/>
    </location>
</feature>
<dbReference type="InterPro" id="IPR005471">
    <property type="entry name" value="Tscrpt_reg_IclR_N"/>
</dbReference>
<keyword evidence="3" id="KW-0804">Transcription</keyword>
<sequence>MADHEAIDFGVRELAAAVGMAPSTVHRSLGALEEEGLVDSDPESGRYRLSLGFYRLALKGSRRTPLRELARPFVLETARAAGESCYLAVYGELQLAVMHLLEVPSLKSLQVRARLHEWQPLTSSAAGLAVL</sequence>
<dbReference type="AlphaFoldDB" id="T0YV57"/>
<dbReference type="Gene3D" id="1.10.10.10">
    <property type="entry name" value="Winged helix-like DNA-binding domain superfamily/Winged helix DNA-binding domain"/>
    <property type="match status" value="1"/>
</dbReference>
<proteinExistence type="predicted"/>
<protein>
    <submittedName>
        <fullName evidence="6">Protein containing Transcriptional regulator IclR</fullName>
    </submittedName>
</protein>
<dbReference type="Gene3D" id="3.30.450.40">
    <property type="match status" value="1"/>
</dbReference>
<dbReference type="GO" id="GO:0003700">
    <property type="term" value="F:DNA-binding transcription factor activity"/>
    <property type="evidence" value="ECO:0007669"/>
    <property type="project" value="TreeGrafter"/>
</dbReference>
<dbReference type="InterPro" id="IPR036388">
    <property type="entry name" value="WH-like_DNA-bd_sf"/>
</dbReference>
<evidence type="ECO:0000259" key="5">
    <source>
        <dbReference type="PROSITE" id="PS51078"/>
    </source>
</evidence>
<dbReference type="EMBL" id="AUZY01011157">
    <property type="protein sequence ID" value="EQD35827.1"/>
    <property type="molecule type" value="Genomic_DNA"/>
</dbReference>
<keyword evidence="1" id="KW-0805">Transcription regulation</keyword>
<dbReference type="SMART" id="SM00346">
    <property type="entry name" value="HTH_ICLR"/>
    <property type="match status" value="1"/>
</dbReference>
<dbReference type="PROSITE" id="PS51078">
    <property type="entry name" value="ICLR_ED"/>
    <property type="match status" value="1"/>
</dbReference>
<dbReference type="InterPro" id="IPR011991">
    <property type="entry name" value="ArsR-like_HTH"/>
</dbReference>
<feature type="domain" description="IclR-ED" evidence="5">
    <location>
        <begin position="52"/>
        <end position="131"/>
    </location>
</feature>
<dbReference type="SUPFAM" id="SSF46785">
    <property type="entry name" value="Winged helix' DNA-binding domain"/>
    <property type="match status" value="1"/>
</dbReference>
<dbReference type="GO" id="GO:0003677">
    <property type="term" value="F:DNA binding"/>
    <property type="evidence" value="ECO:0007669"/>
    <property type="project" value="UniProtKB-KW"/>
</dbReference>
<dbReference type="InterPro" id="IPR029016">
    <property type="entry name" value="GAF-like_dom_sf"/>
</dbReference>
<dbReference type="PANTHER" id="PTHR30136">
    <property type="entry name" value="HELIX-TURN-HELIX TRANSCRIPTIONAL REGULATOR, ICLR FAMILY"/>
    <property type="match status" value="1"/>
</dbReference>
<keyword evidence="2" id="KW-0238">DNA-binding</keyword>
<organism evidence="6">
    <name type="scientific">mine drainage metagenome</name>
    <dbReference type="NCBI Taxonomy" id="410659"/>
    <lineage>
        <taxon>unclassified sequences</taxon>
        <taxon>metagenomes</taxon>
        <taxon>ecological metagenomes</taxon>
    </lineage>
</organism>
<accession>T0YV57</accession>
<name>T0YV57_9ZZZZ</name>
<evidence type="ECO:0000256" key="1">
    <source>
        <dbReference type="ARBA" id="ARBA00023015"/>
    </source>
</evidence>